<proteinExistence type="inferred from homology"/>
<dbReference type="Gene3D" id="2.30.30.30">
    <property type="match status" value="1"/>
</dbReference>
<dbReference type="GO" id="GO:0006354">
    <property type="term" value="P:DNA-templated transcription elongation"/>
    <property type="evidence" value="ECO:0007669"/>
    <property type="project" value="UniProtKB-UniRule"/>
</dbReference>
<dbReference type="FunFam" id="3.30.70.940:FF:000002">
    <property type="entry name" value="Transcription termination/antitermination protein NusG"/>
    <property type="match status" value="1"/>
</dbReference>
<dbReference type="CDD" id="cd09891">
    <property type="entry name" value="NGN_Bact_1"/>
    <property type="match status" value="1"/>
</dbReference>
<evidence type="ECO:0000256" key="7">
    <source>
        <dbReference type="RuleBase" id="RU000538"/>
    </source>
</evidence>
<evidence type="ECO:0000256" key="1">
    <source>
        <dbReference type="ARBA" id="ARBA00022472"/>
    </source>
</evidence>
<keyword evidence="11" id="KW-1185">Reference proteome</keyword>
<dbReference type="OrthoDB" id="9809075at2"/>
<dbReference type="SUPFAM" id="SSF50104">
    <property type="entry name" value="Translation proteins SH3-like domain"/>
    <property type="match status" value="1"/>
</dbReference>
<accession>D6TRF6</accession>
<dbReference type="InterPro" id="IPR006645">
    <property type="entry name" value="NGN-like_dom"/>
</dbReference>
<evidence type="ECO:0000256" key="4">
    <source>
        <dbReference type="ARBA" id="ARBA00023163"/>
    </source>
</evidence>
<dbReference type="Gene3D" id="3.30.70.940">
    <property type="entry name" value="NusG, N-terminal domain"/>
    <property type="match status" value="1"/>
</dbReference>
<dbReference type="CDD" id="cd06091">
    <property type="entry name" value="KOW_NusG"/>
    <property type="match status" value="1"/>
</dbReference>
<dbReference type="GO" id="GO:0031564">
    <property type="term" value="P:transcription antitermination"/>
    <property type="evidence" value="ECO:0007669"/>
    <property type="project" value="UniProtKB-UniRule"/>
</dbReference>
<dbReference type="InterPro" id="IPR008991">
    <property type="entry name" value="Translation_prot_SH3-like_sf"/>
</dbReference>
<dbReference type="SUPFAM" id="SSF82679">
    <property type="entry name" value="N-utilization substance G protein NusG, N-terminal domain"/>
    <property type="match status" value="1"/>
</dbReference>
<evidence type="ECO:0000313" key="10">
    <source>
        <dbReference type="EMBL" id="EFH87855.1"/>
    </source>
</evidence>
<dbReference type="GO" id="GO:0006353">
    <property type="term" value="P:DNA-templated transcription termination"/>
    <property type="evidence" value="ECO:0007669"/>
    <property type="project" value="UniProtKB-UniRule"/>
</dbReference>
<comment type="caution">
    <text evidence="10">The sequence shown here is derived from an EMBL/GenBank/DDBJ whole genome shotgun (WGS) entry which is preliminary data.</text>
</comment>
<dbReference type="FunFam" id="2.30.30.30:FF:000002">
    <property type="entry name" value="Transcription termination/antitermination factor NusG"/>
    <property type="match status" value="1"/>
</dbReference>
<dbReference type="FunCoup" id="D6TRF6">
    <property type="interactions" value="592"/>
</dbReference>
<comment type="function">
    <text evidence="5 7">Participates in transcription elongation, termination and antitermination.</text>
</comment>
<protein>
    <recommendedName>
        <fullName evidence="5 6">Transcription termination/antitermination protein NusG</fullName>
    </recommendedName>
</protein>
<evidence type="ECO:0000259" key="9">
    <source>
        <dbReference type="SMART" id="SM00739"/>
    </source>
</evidence>
<dbReference type="InterPro" id="IPR005824">
    <property type="entry name" value="KOW"/>
</dbReference>
<dbReference type="RefSeq" id="WP_007913376.1">
    <property type="nucleotide sequence ID" value="NZ_ADVG01000002.1"/>
</dbReference>
<dbReference type="PRINTS" id="PR00338">
    <property type="entry name" value="NUSGTNSCPFCT"/>
</dbReference>
<keyword evidence="2 5" id="KW-0889">Transcription antitermination</keyword>
<evidence type="ECO:0000256" key="2">
    <source>
        <dbReference type="ARBA" id="ARBA00022814"/>
    </source>
</evidence>
<keyword evidence="1 5" id="KW-0806">Transcription termination</keyword>
<feature type="domain" description="NusG-like N-terminal" evidence="8">
    <location>
        <begin position="22"/>
        <end position="130"/>
    </location>
</feature>
<evidence type="ECO:0000259" key="8">
    <source>
        <dbReference type="SMART" id="SM00738"/>
    </source>
</evidence>
<keyword evidence="4 5" id="KW-0804">Transcription</keyword>
<dbReference type="AlphaFoldDB" id="D6TRF6"/>
<dbReference type="HAMAP" id="MF_00948">
    <property type="entry name" value="NusG"/>
    <property type="match status" value="1"/>
</dbReference>
<dbReference type="STRING" id="485913.Krac_9206"/>
<sequence length="196" mass="22240">MFTEHTSENDQPDANAGATTEERAWFAIHTYSGYENKVRSHLEARIASMDMRGKIFRVIVPMEEEVEIKQGQRRTVQRKVFPGYVLVEMIMSDEAWYVVRNTPGVTSFVGSGNKPVPLQEHEIKTILKQVTKETEKPKAKVSFSKGQSVRVVDGPFADFIGTVSDLNMDRNKVTVLVSFFGRETPVILDFLQVEKI</sequence>
<evidence type="ECO:0000313" key="11">
    <source>
        <dbReference type="Proteomes" id="UP000004508"/>
    </source>
</evidence>
<dbReference type="PANTHER" id="PTHR30265:SF2">
    <property type="entry name" value="TRANSCRIPTION TERMINATION_ANTITERMINATION PROTEIN NUSG"/>
    <property type="match status" value="1"/>
</dbReference>
<dbReference type="SMART" id="SM00738">
    <property type="entry name" value="NGN"/>
    <property type="match status" value="1"/>
</dbReference>
<evidence type="ECO:0000256" key="6">
    <source>
        <dbReference type="NCBIfam" id="TIGR00922"/>
    </source>
</evidence>
<reference evidence="10 11" key="1">
    <citation type="journal article" date="2011" name="Stand. Genomic Sci.">
        <title>Non-contiguous finished genome sequence and contextual data of the filamentous soil bacterium Ktedonobacter racemifer type strain (SOSP1-21).</title>
        <authorList>
            <person name="Chang Y.J."/>
            <person name="Land M."/>
            <person name="Hauser L."/>
            <person name="Chertkov O."/>
            <person name="Del Rio T.G."/>
            <person name="Nolan M."/>
            <person name="Copeland A."/>
            <person name="Tice H."/>
            <person name="Cheng J.F."/>
            <person name="Lucas S."/>
            <person name="Han C."/>
            <person name="Goodwin L."/>
            <person name="Pitluck S."/>
            <person name="Ivanova N."/>
            <person name="Ovchinikova G."/>
            <person name="Pati A."/>
            <person name="Chen A."/>
            <person name="Palaniappan K."/>
            <person name="Mavromatis K."/>
            <person name="Liolios K."/>
            <person name="Brettin T."/>
            <person name="Fiebig A."/>
            <person name="Rohde M."/>
            <person name="Abt B."/>
            <person name="Goker M."/>
            <person name="Detter J.C."/>
            <person name="Woyke T."/>
            <person name="Bristow J."/>
            <person name="Eisen J.A."/>
            <person name="Markowitz V."/>
            <person name="Hugenholtz P."/>
            <person name="Kyrpides N.C."/>
            <person name="Klenk H.P."/>
            <person name="Lapidus A."/>
        </authorList>
    </citation>
    <scope>NUCLEOTIDE SEQUENCE [LARGE SCALE GENOMIC DNA]</scope>
    <source>
        <strain evidence="11">DSM 44963</strain>
    </source>
</reference>
<dbReference type="InterPro" id="IPR043425">
    <property type="entry name" value="NusG-like"/>
</dbReference>
<feature type="domain" description="KOW" evidence="9">
    <location>
        <begin position="142"/>
        <end position="169"/>
    </location>
</feature>
<comment type="similarity">
    <text evidence="5 7">Belongs to the NusG family.</text>
</comment>
<gene>
    <name evidence="5" type="primary">nusG</name>
    <name evidence="10" type="ORF">Krac_9206</name>
</gene>
<evidence type="ECO:0000256" key="5">
    <source>
        <dbReference type="HAMAP-Rule" id="MF_00948"/>
    </source>
</evidence>
<dbReference type="EMBL" id="ADVG01000002">
    <property type="protein sequence ID" value="EFH87855.1"/>
    <property type="molecule type" value="Genomic_DNA"/>
</dbReference>
<dbReference type="InParanoid" id="D6TRF6"/>
<dbReference type="InterPro" id="IPR014722">
    <property type="entry name" value="Rib_uL2_dom2"/>
</dbReference>
<keyword evidence="3 5" id="KW-0805">Transcription regulation</keyword>
<dbReference type="eggNOG" id="COG0250">
    <property type="taxonomic scope" value="Bacteria"/>
</dbReference>
<evidence type="ECO:0000256" key="3">
    <source>
        <dbReference type="ARBA" id="ARBA00023015"/>
    </source>
</evidence>
<organism evidence="10 11">
    <name type="scientific">Ktedonobacter racemifer DSM 44963</name>
    <dbReference type="NCBI Taxonomy" id="485913"/>
    <lineage>
        <taxon>Bacteria</taxon>
        <taxon>Bacillati</taxon>
        <taxon>Chloroflexota</taxon>
        <taxon>Ktedonobacteria</taxon>
        <taxon>Ktedonobacterales</taxon>
        <taxon>Ktedonobacteraceae</taxon>
        <taxon>Ktedonobacter</taxon>
    </lineage>
</organism>
<dbReference type="Pfam" id="PF00467">
    <property type="entry name" value="KOW"/>
    <property type="match status" value="1"/>
</dbReference>
<dbReference type="Proteomes" id="UP000004508">
    <property type="component" value="Unassembled WGS sequence"/>
</dbReference>
<dbReference type="InterPro" id="IPR001062">
    <property type="entry name" value="Transcrpt_antiterm_NusG"/>
</dbReference>
<dbReference type="GO" id="GO:0005829">
    <property type="term" value="C:cytosol"/>
    <property type="evidence" value="ECO:0007669"/>
    <property type="project" value="UniProtKB-ARBA"/>
</dbReference>
<dbReference type="GO" id="GO:0032784">
    <property type="term" value="P:regulation of DNA-templated transcription elongation"/>
    <property type="evidence" value="ECO:0007669"/>
    <property type="project" value="InterPro"/>
</dbReference>
<dbReference type="InterPro" id="IPR036735">
    <property type="entry name" value="NGN_dom_sf"/>
</dbReference>
<dbReference type="PANTHER" id="PTHR30265">
    <property type="entry name" value="RHO-INTERACTING TRANSCRIPTION TERMINATION FACTOR NUSG"/>
    <property type="match status" value="1"/>
</dbReference>
<name>D6TRF6_KTERA</name>
<dbReference type="NCBIfam" id="TIGR00922">
    <property type="entry name" value="nusG"/>
    <property type="match status" value="1"/>
</dbReference>
<dbReference type="Pfam" id="PF02357">
    <property type="entry name" value="NusG"/>
    <property type="match status" value="1"/>
</dbReference>
<dbReference type="SMART" id="SM00739">
    <property type="entry name" value="KOW"/>
    <property type="match status" value="1"/>
</dbReference>
<dbReference type="InterPro" id="IPR047050">
    <property type="entry name" value="NGN"/>
</dbReference>